<name>A0ABW1JDH2_9ACTN</name>
<protein>
    <submittedName>
        <fullName evidence="1">Uncharacterized protein</fullName>
    </submittedName>
</protein>
<organism evidence="1 2">
    <name type="scientific">Angustibacter luteus</name>
    <dbReference type="NCBI Taxonomy" id="658456"/>
    <lineage>
        <taxon>Bacteria</taxon>
        <taxon>Bacillati</taxon>
        <taxon>Actinomycetota</taxon>
        <taxon>Actinomycetes</taxon>
        <taxon>Kineosporiales</taxon>
        <taxon>Kineosporiaceae</taxon>
    </lineage>
</organism>
<reference evidence="2" key="1">
    <citation type="journal article" date="2019" name="Int. J. Syst. Evol. Microbiol.">
        <title>The Global Catalogue of Microorganisms (GCM) 10K type strain sequencing project: providing services to taxonomists for standard genome sequencing and annotation.</title>
        <authorList>
            <consortium name="The Broad Institute Genomics Platform"/>
            <consortium name="The Broad Institute Genome Sequencing Center for Infectious Disease"/>
            <person name="Wu L."/>
            <person name="Ma J."/>
        </authorList>
    </citation>
    <scope>NUCLEOTIDE SEQUENCE [LARGE SCALE GENOMIC DNA]</scope>
    <source>
        <strain evidence="2">KACC 14249</strain>
    </source>
</reference>
<evidence type="ECO:0000313" key="1">
    <source>
        <dbReference type="EMBL" id="MFC6006967.1"/>
    </source>
</evidence>
<comment type="caution">
    <text evidence="1">The sequence shown here is derived from an EMBL/GenBank/DDBJ whole genome shotgun (WGS) entry which is preliminary data.</text>
</comment>
<proteinExistence type="predicted"/>
<evidence type="ECO:0000313" key="2">
    <source>
        <dbReference type="Proteomes" id="UP001596189"/>
    </source>
</evidence>
<dbReference type="EMBL" id="JBHSRD010000003">
    <property type="protein sequence ID" value="MFC6006967.1"/>
    <property type="molecule type" value="Genomic_DNA"/>
</dbReference>
<dbReference type="RefSeq" id="WP_345718429.1">
    <property type="nucleotide sequence ID" value="NZ_BAABFP010000008.1"/>
</dbReference>
<dbReference type="Proteomes" id="UP001596189">
    <property type="component" value="Unassembled WGS sequence"/>
</dbReference>
<gene>
    <name evidence="1" type="ORF">ACFQDO_07470</name>
</gene>
<keyword evidence="2" id="KW-1185">Reference proteome</keyword>
<sequence length="143" mass="15627">MTDMPCLAIGAVLGDSDSESRDWGRAIREVSMEASALCAEVNSPILVNAVLHVDGRIVPNEFTGVRTGRYDRHTHVLVVQVAMGNHAPVDGDRRTVLVNLVADALDEAERYAKRRGLADSLPELRQVLRQLQRPTGQGNCPET</sequence>
<accession>A0ABW1JDH2</accession>